<dbReference type="STRING" id="1126833.VN24_16890"/>
<accession>A0A0D5NKP2</accession>
<organism evidence="6 7">
    <name type="scientific">Paenibacillus beijingensis</name>
    <dbReference type="NCBI Taxonomy" id="1126833"/>
    <lineage>
        <taxon>Bacteria</taxon>
        <taxon>Bacillati</taxon>
        <taxon>Bacillota</taxon>
        <taxon>Bacilli</taxon>
        <taxon>Bacillales</taxon>
        <taxon>Paenibacillaceae</taxon>
        <taxon>Paenibacillus</taxon>
    </lineage>
</organism>
<dbReference type="GO" id="GO:0003677">
    <property type="term" value="F:DNA binding"/>
    <property type="evidence" value="ECO:0007669"/>
    <property type="project" value="UniProtKB-KW"/>
</dbReference>
<dbReference type="RefSeq" id="WP_045671347.1">
    <property type="nucleotide sequence ID" value="NZ_CP011058.1"/>
</dbReference>
<dbReference type="InterPro" id="IPR036388">
    <property type="entry name" value="WH-like_DNA-bd_sf"/>
</dbReference>
<dbReference type="PROSITE" id="PS50931">
    <property type="entry name" value="HTH_LYSR"/>
    <property type="match status" value="1"/>
</dbReference>
<dbReference type="PANTHER" id="PTHR30346">
    <property type="entry name" value="TRANSCRIPTIONAL DUAL REGULATOR HCAR-RELATED"/>
    <property type="match status" value="1"/>
</dbReference>
<dbReference type="PRINTS" id="PR00039">
    <property type="entry name" value="HTHLYSR"/>
</dbReference>
<evidence type="ECO:0000256" key="2">
    <source>
        <dbReference type="ARBA" id="ARBA00023015"/>
    </source>
</evidence>
<keyword evidence="2" id="KW-0805">Transcription regulation</keyword>
<keyword evidence="7" id="KW-1185">Reference proteome</keyword>
<dbReference type="KEGG" id="pbj:VN24_16890"/>
<dbReference type="PANTHER" id="PTHR30346:SF28">
    <property type="entry name" value="HTH-TYPE TRANSCRIPTIONAL REGULATOR CYNR"/>
    <property type="match status" value="1"/>
</dbReference>
<evidence type="ECO:0000259" key="5">
    <source>
        <dbReference type="PROSITE" id="PS50931"/>
    </source>
</evidence>
<keyword evidence="3" id="KW-0238">DNA-binding</keyword>
<evidence type="ECO:0000313" key="7">
    <source>
        <dbReference type="Proteomes" id="UP000032633"/>
    </source>
</evidence>
<dbReference type="SUPFAM" id="SSF46785">
    <property type="entry name" value="Winged helix' DNA-binding domain"/>
    <property type="match status" value="1"/>
</dbReference>
<comment type="similarity">
    <text evidence="1">Belongs to the LysR transcriptional regulatory family.</text>
</comment>
<dbReference type="InterPro" id="IPR005119">
    <property type="entry name" value="LysR_subst-bd"/>
</dbReference>
<name>A0A0D5NKP2_9BACL</name>
<dbReference type="OrthoDB" id="9803735at2"/>
<dbReference type="Pfam" id="PF03466">
    <property type="entry name" value="LysR_substrate"/>
    <property type="match status" value="1"/>
</dbReference>
<dbReference type="GO" id="GO:0003700">
    <property type="term" value="F:DNA-binding transcription factor activity"/>
    <property type="evidence" value="ECO:0007669"/>
    <property type="project" value="InterPro"/>
</dbReference>
<reference evidence="7" key="2">
    <citation type="submission" date="2015-03" db="EMBL/GenBank/DDBJ databases">
        <title>Genome sequence of Paenibacillus beijingensis strain DSM 24997T.</title>
        <authorList>
            <person name="Kwak Y."/>
            <person name="Shin J.-H."/>
        </authorList>
    </citation>
    <scope>NUCLEOTIDE SEQUENCE [LARGE SCALE GENOMIC DNA]</scope>
    <source>
        <strain evidence="7">DSM 24997</strain>
    </source>
</reference>
<dbReference type="InterPro" id="IPR000847">
    <property type="entry name" value="LysR_HTH_N"/>
</dbReference>
<dbReference type="HOGENOM" id="CLU_039613_6_2_9"/>
<gene>
    <name evidence="6" type="ORF">VN24_16890</name>
</gene>
<keyword evidence="4" id="KW-0804">Transcription</keyword>
<evidence type="ECO:0000256" key="3">
    <source>
        <dbReference type="ARBA" id="ARBA00023125"/>
    </source>
</evidence>
<dbReference type="PATRIC" id="fig|1126833.4.peg.3704"/>
<dbReference type="FunFam" id="1.10.10.10:FF:000001">
    <property type="entry name" value="LysR family transcriptional regulator"/>
    <property type="match status" value="1"/>
</dbReference>
<dbReference type="AlphaFoldDB" id="A0A0D5NKP2"/>
<dbReference type="EMBL" id="CP011058">
    <property type="protein sequence ID" value="AJY75919.1"/>
    <property type="molecule type" value="Genomic_DNA"/>
</dbReference>
<dbReference type="InterPro" id="IPR036390">
    <property type="entry name" value="WH_DNA-bd_sf"/>
</dbReference>
<dbReference type="Gene3D" id="3.40.190.290">
    <property type="match status" value="1"/>
</dbReference>
<feature type="domain" description="HTH lysR-type" evidence="5">
    <location>
        <begin position="1"/>
        <end position="58"/>
    </location>
</feature>
<dbReference type="Pfam" id="PF00126">
    <property type="entry name" value="HTH_1"/>
    <property type="match status" value="1"/>
</dbReference>
<evidence type="ECO:0000256" key="4">
    <source>
        <dbReference type="ARBA" id="ARBA00023163"/>
    </source>
</evidence>
<evidence type="ECO:0000313" key="6">
    <source>
        <dbReference type="EMBL" id="AJY75919.1"/>
    </source>
</evidence>
<protein>
    <submittedName>
        <fullName evidence="6">LysR family transcriptional regulator</fullName>
    </submittedName>
</protein>
<reference evidence="6 7" key="1">
    <citation type="journal article" date="2015" name="J. Biotechnol.">
        <title>Complete genome sequence of Paenibacillus beijingensis 7188(T) (=DSM 24997(T)), a novel rhizobacterium from jujube garden soil.</title>
        <authorList>
            <person name="Kwak Y."/>
            <person name="Shin J.H."/>
        </authorList>
    </citation>
    <scope>NUCLEOTIDE SEQUENCE [LARGE SCALE GENOMIC DNA]</scope>
    <source>
        <strain evidence="6 7">DSM 24997</strain>
    </source>
</reference>
<proteinExistence type="inferred from homology"/>
<evidence type="ECO:0000256" key="1">
    <source>
        <dbReference type="ARBA" id="ARBA00009437"/>
    </source>
</evidence>
<sequence>MELLQLEYFRTVAKLEHMTRAAEQLRIAQPALSKTIARLEKDVGVPLFDRQGRQIRLNTFGKAFLDKVEAALTLLEEGRKEVSELAGLEHGSIHLATSTLERLSEPLSAFLSLHPNVNFRITQASMEEMADLLEAGEVDVCFTALPIEKPEFSALSVMNEDVYLAVPAGHRLAGRHSISLIEAAGEPFIGYKEGFPFQKMNDAYFREAGFTPNFVCRVDEPAAIASLVRAGLGVALVGGCGRDGASPLTLLSIESPVCQRQFQIVWHNKRYLSLAARKFRDYLVQYFAEHLQSDKNVTSLSVTSMDRQSNAVYS</sequence>
<dbReference type="Proteomes" id="UP000032633">
    <property type="component" value="Chromosome"/>
</dbReference>
<dbReference type="SUPFAM" id="SSF53850">
    <property type="entry name" value="Periplasmic binding protein-like II"/>
    <property type="match status" value="1"/>
</dbReference>
<dbReference type="GO" id="GO:0032993">
    <property type="term" value="C:protein-DNA complex"/>
    <property type="evidence" value="ECO:0007669"/>
    <property type="project" value="TreeGrafter"/>
</dbReference>
<dbReference type="Gene3D" id="1.10.10.10">
    <property type="entry name" value="Winged helix-like DNA-binding domain superfamily/Winged helix DNA-binding domain"/>
    <property type="match status" value="1"/>
</dbReference>